<sequence length="173" mass="19560">MDAYLRVAREAAREASAILMRHYGKVDRKDIRKKSATDFLSFVDERSEQRIREVLLDHFPGHSILGEEGGQQGRTPEALWIVDPLDGTKNYLSTIPFFAVSIALQLEGRMAVAVISDPVHNDYYTARRGGGAFKNDKAIHVSSTRHLEEAFLATGFPFKTRGLLEKYMTLFQE</sequence>
<dbReference type="SUPFAM" id="SSF56655">
    <property type="entry name" value="Carbohydrate phosphatase"/>
    <property type="match status" value="1"/>
</dbReference>
<evidence type="ECO:0000256" key="3">
    <source>
        <dbReference type="ARBA" id="ARBA00022801"/>
    </source>
</evidence>
<evidence type="ECO:0000256" key="2">
    <source>
        <dbReference type="ARBA" id="ARBA00022723"/>
    </source>
</evidence>
<feature type="binding site" evidence="5">
    <location>
        <position position="67"/>
    </location>
    <ligand>
        <name>Mg(2+)</name>
        <dbReference type="ChEBI" id="CHEBI:18420"/>
        <label>1</label>
        <note>catalytic</note>
    </ligand>
</feature>
<feature type="binding site" evidence="5">
    <location>
        <position position="83"/>
    </location>
    <ligand>
        <name>Mg(2+)</name>
        <dbReference type="ChEBI" id="CHEBI:18420"/>
        <label>1</label>
        <note>catalytic</note>
    </ligand>
</feature>
<dbReference type="EMBL" id="DRLD01000116">
    <property type="protein sequence ID" value="HED09876.1"/>
    <property type="molecule type" value="Genomic_DNA"/>
</dbReference>
<dbReference type="GO" id="GO:0008934">
    <property type="term" value="F:inositol monophosphate 1-phosphatase activity"/>
    <property type="evidence" value="ECO:0007669"/>
    <property type="project" value="InterPro"/>
</dbReference>
<dbReference type="AlphaFoldDB" id="A0A7V1LKV2"/>
<dbReference type="GO" id="GO:0006020">
    <property type="term" value="P:inositol metabolic process"/>
    <property type="evidence" value="ECO:0007669"/>
    <property type="project" value="TreeGrafter"/>
</dbReference>
<protein>
    <submittedName>
        <fullName evidence="6">Inositol monophosphatase</fullName>
    </submittedName>
</protein>
<comment type="caution">
    <text evidence="6">The sequence shown here is derived from an EMBL/GenBank/DDBJ whole genome shotgun (WGS) entry which is preliminary data.</text>
</comment>
<dbReference type="PANTHER" id="PTHR20854">
    <property type="entry name" value="INOSITOL MONOPHOSPHATASE"/>
    <property type="match status" value="1"/>
</dbReference>
<dbReference type="PRINTS" id="PR00377">
    <property type="entry name" value="IMPHPHTASES"/>
</dbReference>
<dbReference type="InterPro" id="IPR000760">
    <property type="entry name" value="Inositol_monophosphatase-like"/>
</dbReference>
<reference evidence="6" key="1">
    <citation type="journal article" date="2020" name="mSystems">
        <title>Genome- and Community-Level Interaction Insights into Carbon Utilization and Element Cycling Functions of Hydrothermarchaeota in Hydrothermal Sediment.</title>
        <authorList>
            <person name="Zhou Z."/>
            <person name="Liu Y."/>
            <person name="Xu W."/>
            <person name="Pan J."/>
            <person name="Luo Z.H."/>
            <person name="Li M."/>
        </authorList>
    </citation>
    <scope>NUCLEOTIDE SEQUENCE [LARGE SCALE GENOMIC DNA]</scope>
    <source>
        <strain evidence="6">HyVt-456</strain>
    </source>
</reference>
<feature type="non-terminal residue" evidence="6">
    <location>
        <position position="173"/>
    </location>
</feature>
<feature type="binding site" evidence="5">
    <location>
        <position position="85"/>
    </location>
    <ligand>
        <name>Mg(2+)</name>
        <dbReference type="ChEBI" id="CHEBI:18420"/>
        <label>1</label>
        <note>catalytic</note>
    </ligand>
</feature>
<keyword evidence="3" id="KW-0378">Hydrolase</keyword>
<proteinExistence type="predicted"/>
<dbReference type="InterPro" id="IPR022337">
    <property type="entry name" value="Inositol_monophosphatase_SuhB"/>
</dbReference>
<evidence type="ECO:0000256" key="1">
    <source>
        <dbReference type="ARBA" id="ARBA00001946"/>
    </source>
</evidence>
<accession>A0A7V1LKV2</accession>
<feature type="binding site" evidence="5">
    <location>
        <position position="86"/>
    </location>
    <ligand>
        <name>Mg(2+)</name>
        <dbReference type="ChEBI" id="CHEBI:18420"/>
        <label>1</label>
        <note>catalytic</note>
    </ligand>
</feature>
<dbReference type="PRINTS" id="PR01959">
    <property type="entry name" value="SBIMPHPHTASE"/>
</dbReference>
<dbReference type="GO" id="GO:0046872">
    <property type="term" value="F:metal ion binding"/>
    <property type="evidence" value="ECO:0007669"/>
    <property type="project" value="UniProtKB-KW"/>
</dbReference>
<organism evidence="6">
    <name type="scientific">Caldithrix abyssi</name>
    <dbReference type="NCBI Taxonomy" id="187145"/>
    <lineage>
        <taxon>Bacteria</taxon>
        <taxon>Pseudomonadati</taxon>
        <taxon>Calditrichota</taxon>
        <taxon>Calditrichia</taxon>
        <taxon>Calditrichales</taxon>
        <taxon>Calditrichaceae</taxon>
        <taxon>Caldithrix</taxon>
    </lineage>
</organism>
<dbReference type="Pfam" id="PF00459">
    <property type="entry name" value="Inositol_P"/>
    <property type="match status" value="1"/>
</dbReference>
<keyword evidence="4 5" id="KW-0460">Magnesium</keyword>
<dbReference type="InterPro" id="IPR020583">
    <property type="entry name" value="Inositol_monoP_metal-BS"/>
</dbReference>
<keyword evidence="2 5" id="KW-0479">Metal-binding</keyword>
<gene>
    <name evidence="6" type="ORF">ENJ10_04255</name>
</gene>
<dbReference type="GO" id="GO:0007165">
    <property type="term" value="P:signal transduction"/>
    <property type="evidence" value="ECO:0007669"/>
    <property type="project" value="TreeGrafter"/>
</dbReference>
<evidence type="ECO:0000256" key="5">
    <source>
        <dbReference type="PIRSR" id="PIRSR600760-2"/>
    </source>
</evidence>
<dbReference type="Gene3D" id="3.30.540.10">
    <property type="entry name" value="Fructose-1,6-Bisphosphatase, subunit A, domain 1"/>
    <property type="match status" value="1"/>
</dbReference>
<dbReference type="Proteomes" id="UP000886005">
    <property type="component" value="Unassembled WGS sequence"/>
</dbReference>
<evidence type="ECO:0000256" key="4">
    <source>
        <dbReference type="ARBA" id="ARBA00022842"/>
    </source>
</evidence>
<comment type="cofactor">
    <cofactor evidence="1 5">
        <name>Mg(2+)</name>
        <dbReference type="ChEBI" id="CHEBI:18420"/>
    </cofactor>
</comment>
<dbReference type="PANTHER" id="PTHR20854:SF4">
    <property type="entry name" value="INOSITOL-1-MONOPHOSPHATASE-RELATED"/>
    <property type="match status" value="1"/>
</dbReference>
<dbReference type="PROSITE" id="PS00629">
    <property type="entry name" value="IMP_1"/>
    <property type="match status" value="1"/>
</dbReference>
<name>A0A7V1LKV2_CALAY</name>
<evidence type="ECO:0000313" key="6">
    <source>
        <dbReference type="EMBL" id="HED09876.1"/>
    </source>
</evidence>
<dbReference type="FunFam" id="3.30.540.10:FF:000003">
    <property type="entry name" value="Inositol-1-monophosphatase"/>
    <property type="match status" value="1"/>
</dbReference>